<feature type="region of interest" description="Disordered" evidence="1">
    <location>
        <begin position="54"/>
        <end position="76"/>
    </location>
</feature>
<accession>A0ABW0G2N7</accession>
<dbReference type="RefSeq" id="WP_376994994.1">
    <property type="nucleotide sequence ID" value="NZ_JBHSLC010000011.1"/>
</dbReference>
<evidence type="ECO:0000256" key="1">
    <source>
        <dbReference type="SAM" id="MobiDB-lite"/>
    </source>
</evidence>
<evidence type="ECO:0000313" key="2">
    <source>
        <dbReference type="EMBL" id="MFC5355350.1"/>
    </source>
</evidence>
<keyword evidence="3" id="KW-1185">Reference proteome</keyword>
<protein>
    <submittedName>
        <fullName evidence="2">Uncharacterized protein</fullName>
    </submittedName>
</protein>
<reference evidence="3" key="1">
    <citation type="journal article" date="2019" name="Int. J. Syst. Evol. Microbiol.">
        <title>The Global Catalogue of Microorganisms (GCM) 10K type strain sequencing project: providing services to taxonomists for standard genome sequencing and annotation.</title>
        <authorList>
            <consortium name="The Broad Institute Genomics Platform"/>
            <consortium name="The Broad Institute Genome Sequencing Center for Infectious Disease"/>
            <person name="Wu L."/>
            <person name="Ma J."/>
        </authorList>
    </citation>
    <scope>NUCLEOTIDE SEQUENCE [LARGE SCALE GENOMIC DNA]</scope>
    <source>
        <strain evidence="3">CCUG 58760</strain>
    </source>
</reference>
<name>A0ABW0G2N7_9PROT</name>
<sequence>MTTDMIEKLPGMSNDDLGVLMSNAERLVQTGTPKQQTAAQAMLPAIQAEALRRRDLKPAKRAPHGGRKAAAAPPDA</sequence>
<evidence type="ECO:0000313" key="3">
    <source>
        <dbReference type="Proteomes" id="UP001596166"/>
    </source>
</evidence>
<gene>
    <name evidence="2" type="ORF">ACFPMG_10050</name>
</gene>
<dbReference type="Proteomes" id="UP001596166">
    <property type="component" value="Unassembled WGS sequence"/>
</dbReference>
<comment type="caution">
    <text evidence="2">The sequence shown here is derived from an EMBL/GenBank/DDBJ whole genome shotgun (WGS) entry which is preliminary data.</text>
</comment>
<dbReference type="EMBL" id="JBHSLC010000011">
    <property type="protein sequence ID" value="MFC5355350.1"/>
    <property type="molecule type" value="Genomic_DNA"/>
</dbReference>
<proteinExistence type="predicted"/>
<organism evidence="2 3">
    <name type="scientific">Azospirillum himalayense</name>
    <dbReference type="NCBI Taxonomy" id="654847"/>
    <lineage>
        <taxon>Bacteria</taxon>
        <taxon>Pseudomonadati</taxon>
        <taxon>Pseudomonadota</taxon>
        <taxon>Alphaproteobacteria</taxon>
        <taxon>Rhodospirillales</taxon>
        <taxon>Azospirillaceae</taxon>
        <taxon>Azospirillum</taxon>
    </lineage>
</organism>